<dbReference type="PROSITE" id="PS50109">
    <property type="entry name" value="HIS_KIN"/>
    <property type="match status" value="1"/>
</dbReference>
<evidence type="ECO:0000256" key="5">
    <source>
        <dbReference type="ARBA" id="ARBA00022679"/>
    </source>
</evidence>
<dbReference type="InterPro" id="IPR050428">
    <property type="entry name" value="TCS_sensor_his_kinase"/>
</dbReference>
<protein>
    <recommendedName>
        <fullName evidence="3">histidine kinase</fullName>
        <ecNumber evidence="3">2.7.13.3</ecNumber>
    </recommendedName>
</protein>
<keyword evidence="5" id="KW-0808">Transferase</keyword>
<dbReference type="InterPro" id="IPR003661">
    <property type="entry name" value="HisK_dim/P_dom"/>
</dbReference>
<sequence length="442" mass="48072">MKRLLTLQRGSLLQHLLAWALAALCAVWLFFVVVGYNTGEHEADELTDGHLASVATLLLRQRNPEFLPTPEGQAMGSHPELKAHDYQQSLSIVVWDGEGRVVTRSGSAPTPAFSAQEGFETLQLGPRRQAWRAFSRWSGAEHQRKIMVLLSMAERDDLAEDIAEQVAEPGLWLLPVVAIGLVLAIRRGLRPLNDLGRQVLALDIHHDKRLHAPPHDEFKATVDAINTLIERYNAALERERALASEIAHELRTPLASLQLHAASLQQPLSAEEKADVLRRLDDDARRAGDVLADLLALARASRTELAEAAQPVDLAELARRVTADCAQAADHHDHELSLDADGPCPVTGHPALLELALRNLIDNAILHTPRGTAVQVRVTAEPPGVEVLDNGRASGAPPSRRSAGLGLGHQLVRRVAAIHGGTLDAVPCDDPGLTCWRLSVAR</sequence>
<dbReference type="InterPro" id="IPR005467">
    <property type="entry name" value="His_kinase_dom"/>
</dbReference>
<evidence type="ECO:0000256" key="3">
    <source>
        <dbReference type="ARBA" id="ARBA00012438"/>
    </source>
</evidence>
<dbReference type="InterPro" id="IPR003594">
    <property type="entry name" value="HATPase_dom"/>
</dbReference>
<dbReference type="Pfam" id="PF00512">
    <property type="entry name" value="HisKA"/>
    <property type="match status" value="1"/>
</dbReference>
<dbReference type="CDD" id="cd00082">
    <property type="entry name" value="HisKA"/>
    <property type="match status" value="1"/>
</dbReference>
<gene>
    <name evidence="16" type="ORF">RXV79_00935</name>
</gene>
<dbReference type="SUPFAM" id="SSF47384">
    <property type="entry name" value="Homodimeric domain of signal transducing histidine kinase"/>
    <property type="match status" value="1"/>
</dbReference>
<reference evidence="16 17" key="1">
    <citation type="submission" date="2023-10" db="EMBL/GenBank/DDBJ databases">
        <title>Bacteria for the degradation of biodegradable plastic PBAT(Polybutylene adipate terephthalate).</title>
        <authorList>
            <person name="Weon H.-Y."/>
            <person name="Yeon J."/>
        </authorList>
    </citation>
    <scope>NUCLEOTIDE SEQUENCE [LARGE SCALE GENOMIC DNA]</scope>
    <source>
        <strain evidence="16 17">SBD 7-3</strain>
    </source>
</reference>
<evidence type="ECO:0000313" key="17">
    <source>
        <dbReference type="Proteomes" id="UP001303946"/>
    </source>
</evidence>
<keyword evidence="6 13" id="KW-0812">Transmembrane</keyword>
<dbReference type="InterPro" id="IPR036890">
    <property type="entry name" value="HATPase_C_sf"/>
</dbReference>
<feature type="transmembrane region" description="Helical" evidence="13">
    <location>
        <begin position="12"/>
        <end position="36"/>
    </location>
</feature>
<feature type="region of interest" description="Disordered" evidence="12">
    <location>
        <begin position="385"/>
        <end position="405"/>
    </location>
</feature>
<dbReference type="Pfam" id="PF08521">
    <property type="entry name" value="2CSK_N"/>
    <property type="match status" value="1"/>
</dbReference>
<dbReference type="InterPro" id="IPR013727">
    <property type="entry name" value="2CSK_N"/>
</dbReference>
<keyword evidence="4" id="KW-0597">Phosphoprotein</keyword>
<evidence type="ECO:0000256" key="2">
    <source>
        <dbReference type="ARBA" id="ARBA00004141"/>
    </source>
</evidence>
<dbReference type="PANTHER" id="PTHR45436:SF14">
    <property type="entry name" value="SENSOR PROTEIN QSEC"/>
    <property type="match status" value="1"/>
</dbReference>
<dbReference type="InterPro" id="IPR003660">
    <property type="entry name" value="HAMP_dom"/>
</dbReference>
<dbReference type="SUPFAM" id="SSF55874">
    <property type="entry name" value="ATPase domain of HSP90 chaperone/DNA topoisomerase II/histidine kinase"/>
    <property type="match status" value="1"/>
</dbReference>
<feature type="domain" description="HAMP" evidence="15">
    <location>
        <begin position="186"/>
        <end position="237"/>
    </location>
</feature>
<keyword evidence="13" id="KW-0472">Membrane</keyword>
<comment type="subcellular location">
    <subcellularLocation>
        <location evidence="2">Membrane</location>
        <topology evidence="2">Multi-pass membrane protein</topology>
    </subcellularLocation>
</comment>
<evidence type="ECO:0000256" key="13">
    <source>
        <dbReference type="SAM" id="Phobius"/>
    </source>
</evidence>
<organism evidence="16 17">
    <name type="scientific">Piscinibacter gummiphilus</name>
    <dbReference type="NCBI Taxonomy" id="946333"/>
    <lineage>
        <taxon>Bacteria</taxon>
        <taxon>Pseudomonadati</taxon>
        <taxon>Pseudomonadota</taxon>
        <taxon>Betaproteobacteria</taxon>
        <taxon>Burkholderiales</taxon>
        <taxon>Sphaerotilaceae</taxon>
        <taxon>Piscinibacter</taxon>
    </lineage>
</organism>
<keyword evidence="10 13" id="KW-1133">Transmembrane helix</keyword>
<dbReference type="EMBL" id="CP136336">
    <property type="protein sequence ID" value="WOB08632.1"/>
    <property type="molecule type" value="Genomic_DNA"/>
</dbReference>
<dbReference type="RefSeq" id="WP_316701434.1">
    <property type="nucleotide sequence ID" value="NZ_CP136336.1"/>
</dbReference>
<dbReference type="Pfam" id="PF02518">
    <property type="entry name" value="HATPase_c"/>
    <property type="match status" value="1"/>
</dbReference>
<dbReference type="Gene3D" id="1.10.287.130">
    <property type="match status" value="1"/>
</dbReference>
<dbReference type="Gene3D" id="3.30.565.10">
    <property type="entry name" value="Histidine kinase-like ATPase, C-terminal domain"/>
    <property type="match status" value="1"/>
</dbReference>
<dbReference type="Proteomes" id="UP001303946">
    <property type="component" value="Chromosome"/>
</dbReference>
<dbReference type="SMART" id="SM00388">
    <property type="entry name" value="HisKA"/>
    <property type="match status" value="1"/>
</dbReference>
<evidence type="ECO:0000256" key="12">
    <source>
        <dbReference type="SAM" id="MobiDB-lite"/>
    </source>
</evidence>
<evidence type="ECO:0000256" key="11">
    <source>
        <dbReference type="ARBA" id="ARBA00023012"/>
    </source>
</evidence>
<dbReference type="SMART" id="SM00387">
    <property type="entry name" value="HATPase_c"/>
    <property type="match status" value="1"/>
</dbReference>
<evidence type="ECO:0000256" key="4">
    <source>
        <dbReference type="ARBA" id="ARBA00022553"/>
    </source>
</evidence>
<dbReference type="PROSITE" id="PS50885">
    <property type="entry name" value="HAMP"/>
    <property type="match status" value="1"/>
</dbReference>
<evidence type="ECO:0000259" key="15">
    <source>
        <dbReference type="PROSITE" id="PS50885"/>
    </source>
</evidence>
<evidence type="ECO:0000256" key="10">
    <source>
        <dbReference type="ARBA" id="ARBA00022989"/>
    </source>
</evidence>
<dbReference type="PANTHER" id="PTHR45436">
    <property type="entry name" value="SENSOR HISTIDINE KINASE YKOH"/>
    <property type="match status" value="1"/>
</dbReference>
<keyword evidence="7" id="KW-0547">Nucleotide-binding</keyword>
<dbReference type="InterPro" id="IPR036097">
    <property type="entry name" value="HisK_dim/P_sf"/>
</dbReference>
<feature type="domain" description="Histidine kinase" evidence="14">
    <location>
        <begin position="245"/>
        <end position="423"/>
    </location>
</feature>
<evidence type="ECO:0000256" key="9">
    <source>
        <dbReference type="ARBA" id="ARBA00022840"/>
    </source>
</evidence>
<accession>A0ABZ0CUH6</accession>
<evidence type="ECO:0000313" key="16">
    <source>
        <dbReference type="EMBL" id="WOB08632.1"/>
    </source>
</evidence>
<dbReference type="CDD" id="cd00075">
    <property type="entry name" value="HATPase"/>
    <property type="match status" value="1"/>
</dbReference>
<evidence type="ECO:0000256" key="6">
    <source>
        <dbReference type="ARBA" id="ARBA00022692"/>
    </source>
</evidence>
<dbReference type="EC" id="2.7.13.3" evidence="3"/>
<keyword evidence="8 16" id="KW-0418">Kinase</keyword>
<comment type="catalytic activity">
    <reaction evidence="1">
        <text>ATP + protein L-histidine = ADP + protein N-phospho-L-histidine.</text>
        <dbReference type="EC" id="2.7.13.3"/>
    </reaction>
</comment>
<keyword evidence="11" id="KW-0902">Two-component regulatory system</keyword>
<name>A0ABZ0CUH6_9BURK</name>
<dbReference type="GO" id="GO:0016301">
    <property type="term" value="F:kinase activity"/>
    <property type="evidence" value="ECO:0007669"/>
    <property type="project" value="UniProtKB-KW"/>
</dbReference>
<proteinExistence type="predicted"/>
<evidence type="ECO:0000256" key="8">
    <source>
        <dbReference type="ARBA" id="ARBA00022777"/>
    </source>
</evidence>
<keyword evidence="17" id="KW-1185">Reference proteome</keyword>
<evidence type="ECO:0000256" key="7">
    <source>
        <dbReference type="ARBA" id="ARBA00022741"/>
    </source>
</evidence>
<evidence type="ECO:0000259" key="14">
    <source>
        <dbReference type="PROSITE" id="PS50109"/>
    </source>
</evidence>
<keyword evidence="9" id="KW-0067">ATP-binding</keyword>
<evidence type="ECO:0000256" key="1">
    <source>
        <dbReference type="ARBA" id="ARBA00000085"/>
    </source>
</evidence>